<name>A0A3M7T0B7_BRAPC</name>
<accession>A0A3M7T0B7</accession>
<comment type="caution">
    <text evidence="2">The sequence shown here is derived from an EMBL/GenBank/DDBJ whole genome shotgun (WGS) entry which is preliminary data.</text>
</comment>
<gene>
    <name evidence="2" type="ORF">BpHYR1_047295</name>
</gene>
<dbReference type="EMBL" id="REGN01000497">
    <property type="protein sequence ID" value="RNA41476.1"/>
    <property type="molecule type" value="Genomic_DNA"/>
</dbReference>
<organism evidence="2 3">
    <name type="scientific">Brachionus plicatilis</name>
    <name type="common">Marine rotifer</name>
    <name type="synonym">Brachionus muelleri</name>
    <dbReference type="NCBI Taxonomy" id="10195"/>
    <lineage>
        <taxon>Eukaryota</taxon>
        <taxon>Metazoa</taxon>
        <taxon>Spiralia</taxon>
        <taxon>Gnathifera</taxon>
        <taxon>Rotifera</taxon>
        <taxon>Eurotatoria</taxon>
        <taxon>Monogononta</taxon>
        <taxon>Pseudotrocha</taxon>
        <taxon>Ploima</taxon>
        <taxon>Brachionidae</taxon>
        <taxon>Brachionus</taxon>
    </lineage>
</organism>
<sequence length="307" mass="36628">MCVRIRSDSDLSGKIFIYKIWKQNDELNAKIEKKKLQNLELEIERLKNENKHIRDEFEKYKTRTNSTIKSFSKPNQPEPLASHNQQLKDQIDVLKKRISLMEREHGEELTDLKQSHQIELDSLKHKFIDQMEHMDSERQQQLNQMEKQLVNQRERTLKLISEKDAEIKSLKNNKHLNSLLNTDSESDEPAPNRLIYITEANAYKEGELARLRKTKADLEYKLKQVCDENCVDVDRLECQIKLLKEEIERLKLNQSRNELNGHNFEYIKNVMYSYLTSRDLNRRVIFIKMAKLFKNAYDQKMMILTCL</sequence>
<dbReference type="OrthoDB" id="9898580at2759"/>
<dbReference type="AlphaFoldDB" id="A0A3M7T0B7"/>
<feature type="coiled-coil region" evidence="1">
    <location>
        <begin position="208"/>
        <end position="260"/>
    </location>
</feature>
<feature type="coiled-coil region" evidence="1">
    <location>
        <begin position="22"/>
        <end position="104"/>
    </location>
</feature>
<proteinExistence type="predicted"/>
<feature type="coiled-coil region" evidence="1">
    <location>
        <begin position="142"/>
        <end position="173"/>
    </location>
</feature>
<keyword evidence="1" id="KW-0175">Coiled coil</keyword>
<protein>
    <submittedName>
        <fullName evidence="2">GRIP and coiled-coil domain-containing 1</fullName>
    </submittedName>
</protein>
<keyword evidence="3" id="KW-1185">Reference proteome</keyword>
<evidence type="ECO:0000313" key="3">
    <source>
        <dbReference type="Proteomes" id="UP000276133"/>
    </source>
</evidence>
<dbReference type="STRING" id="10195.A0A3M7T0B7"/>
<evidence type="ECO:0000313" key="2">
    <source>
        <dbReference type="EMBL" id="RNA41476.1"/>
    </source>
</evidence>
<reference evidence="2 3" key="1">
    <citation type="journal article" date="2018" name="Sci. Rep.">
        <title>Genomic signatures of local adaptation to the degree of environmental predictability in rotifers.</title>
        <authorList>
            <person name="Franch-Gras L."/>
            <person name="Hahn C."/>
            <person name="Garcia-Roger E.M."/>
            <person name="Carmona M.J."/>
            <person name="Serra M."/>
            <person name="Gomez A."/>
        </authorList>
    </citation>
    <scope>NUCLEOTIDE SEQUENCE [LARGE SCALE GENOMIC DNA]</scope>
    <source>
        <strain evidence="2">HYR1</strain>
    </source>
</reference>
<evidence type="ECO:0000256" key="1">
    <source>
        <dbReference type="SAM" id="Coils"/>
    </source>
</evidence>
<dbReference type="Proteomes" id="UP000276133">
    <property type="component" value="Unassembled WGS sequence"/>
</dbReference>